<feature type="compositionally biased region" description="Polar residues" evidence="5">
    <location>
        <begin position="415"/>
        <end position="425"/>
    </location>
</feature>
<dbReference type="AlphaFoldDB" id="A0A151LYB8"/>
<accession>A0A151LYB8</accession>
<dbReference type="EMBL" id="AKHW03007029">
    <property type="protein sequence ID" value="KYO17257.1"/>
    <property type="molecule type" value="Genomic_DNA"/>
</dbReference>
<dbReference type="GO" id="GO:0002102">
    <property type="term" value="C:podosome"/>
    <property type="evidence" value="ECO:0007669"/>
    <property type="project" value="TreeGrafter"/>
</dbReference>
<feature type="region of interest" description="Disordered" evidence="5">
    <location>
        <begin position="675"/>
        <end position="735"/>
    </location>
</feature>
<dbReference type="SUPFAM" id="SSF103657">
    <property type="entry name" value="BAR/IMD domain-like"/>
    <property type="match status" value="1"/>
</dbReference>
<reference evidence="7 8" key="1">
    <citation type="journal article" date="2012" name="Genome Biol.">
        <title>Sequencing three crocodilian genomes to illuminate the evolution of archosaurs and amniotes.</title>
        <authorList>
            <person name="St John J.A."/>
            <person name="Braun E.L."/>
            <person name="Isberg S.R."/>
            <person name="Miles L.G."/>
            <person name="Chong A.Y."/>
            <person name="Gongora J."/>
            <person name="Dalzell P."/>
            <person name="Moran C."/>
            <person name="Bed'hom B."/>
            <person name="Abzhanov A."/>
            <person name="Burgess S.C."/>
            <person name="Cooksey A.M."/>
            <person name="Castoe T.A."/>
            <person name="Crawford N.G."/>
            <person name="Densmore L.D."/>
            <person name="Drew J.C."/>
            <person name="Edwards S.V."/>
            <person name="Faircloth B.C."/>
            <person name="Fujita M.K."/>
            <person name="Greenwold M.J."/>
            <person name="Hoffmann F.G."/>
            <person name="Howard J.M."/>
            <person name="Iguchi T."/>
            <person name="Janes D.E."/>
            <person name="Khan S.Y."/>
            <person name="Kohno S."/>
            <person name="de Koning A.J."/>
            <person name="Lance S.L."/>
            <person name="McCarthy F.M."/>
            <person name="McCormack J.E."/>
            <person name="Merchant M.E."/>
            <person name="Peterson D.G."/>
            <person name="Pollock D.D."/>
            <person name="Pourmand N."/>
            <person name="Raney B.J."/>
            <person name="Roessler K.A."/>
            <person name="Sanford J.R."/>
            <person name="Sawyer R.H."/>
            <person name="Schmidt C.J."/>
            <person name="Triplett E.W."/>
            <person name="Tuberville T.D."/>
            <person name="Venegas-Anaya M."/>
            <person name="Howard J.T."/>
            <person name="Jarvis E.D."/>
            <person name="Guillette L.J.Jr."/>
            <person name="Glenn T.C."/>
            <person name="Green R.E."/>
            <person name="Ray D.A."/>
        </authorList>
    </citation>
    <scope>NUCLEOTIDE SEQUENCE [LARGE SCALE GENOMIC DNA]</scope>
    <source>
        <strain evidence="7">KSC_2009_1</strain>
    </source>
</reference>
<dbReference type="PANTHER" id="PTHR46514:SF1">
    <property type="entry name" value="BRIDGING INTEGRATOR 2"/>
    <property type="match status" value="1"/>
</dbReference>
<dbReference type="SMART" id="SM00721">
    <property type="entry name" value="BAR"/>
    <property type="match status" value="1"/>
</dbReference>
<dbReference type="GO" id="GO:0071800">
    <property type="term" value="P:podosome assembly"/>
    <property type="evidence" value="ECO:0007669"/>
    <property type="project" value="TreeGrafter"/>
</dbReference>
<evidence type="ECO:0000313" key="8">
    <source>
        <dbReference type="Proteomes" id="UP000050525"/>
    </source>
</evidence>
<evidence type="ECO:0000256" key="1">
    <source>
        <dbReference type="ARBA" id="ARBA00004496"/>
    </source>
</evidence>
<feature type="compositionally biased region" description="Low complexity" evidence="5">
    <location>
        <begin position="426"/>
        <end position="441"/>
    </location>
</feature>
<dbReference type="Proteomes" id="UP000050525">
    <property type="component" value="Unassembled WGS sequence"/>
</dbReference>
<dbReference type="eggNOG" id="KOG3771">
    <property type="taxonomic scope" value="Eukaryota"/>
</dbReference>
<dbReference type="PROSITE" id="PS51021">
    <property type="entry name" value="BAR"/>
    <property type="match status" value="1"/>
</dbReference>
<dbReference type="GO" id="GO:0001891">
    <property type="term" value="C:phagocytic cup"/>
    <property type="evidence" value="ECO:0007669"/>
    <property type="project" value="TreeGrafter"/>
</dbReference>
<feature type="domain" description="BAR" evidence="6">
    <location>
        <begin position="27"/>
        <end position="243"/>
    </location>
</feature>
<keyword evidence="2" id="KW-0963">Cytoplasm</keyword>
<dbReference type="GO" id="GO:0005737">
    <property type="term" value="C:cytoplasm"/>
    <property type="evidence" value="ECO:0007669"/>
    <property type="project" value="UniProtKB-SubCell"/>
</dbReference>
<dbReference type="PANTHER" id="PTHR46514">
    <property type="entry name" value="AMPHIPHYSIN"/>
    <property type="match status" value="1"/>
</dbReference>
<feature type="compositionally biased region" description="Polar residues" evidence="5">
    <location>
        <begin position="623"/>
        <end position="632"/>
    </location>
</feature>
<evidence type="ECO:0000256" key="3">
    <source>
        <dbReference type="ARBA" id="ARBA00072987"/>
    </source>
</evidence>
<feature type="compositionally biased region" description="Polar residues" evidence="5">
    <location>
        <begin position="449"/>
        <end position="477"/>
    </location>
</feature>
<keyword evidence="8" id="KW-1185">Reference proteome</keyword>
<evidence type="ECO:0000256" key="5">
    <source>
        <dbReference type="SAM" id="MobiDB-lite"/>
    </source>
</evidence>
<dbReference type="InterPro" id="IPR003005">
    <property type="entry name" value="Amphiphysin"/>
</dbReference>
<comment type="subcellular location">
    <subcellularLocation>
        <location evidence="1">Cytoplasm</location>
    </subcellularLocation>
</comment>
<comment type="caution">
    <text evidence="7">The sequence shown here is derived from an EMBL/GenBank/DDBJ whole genome shotgun (WGS) entry which is preliminary data.</text>
</comment>
<feature type="compositionally biased region" description="Basic and acidic residues" evidence="5">
    <location>
        <begin position="638"/>
        <end position="650"/>
    </location>
</feature>
<keyword evidence="4" id="KW-0175">Coiled coil</keyword>
<feature type="compositionally biased region" description="Low complexity" evidence="5">
    <location>
        <begin position="323"/>
        <end position="341"/>
    </location>
</feature>
<feature type="compositionally biased region" description="Basic and acidic residues" evidence="5">
    <location>
        <begin position="712"/>
        <end position="725"/>
    </location>
</feature>
<dbReference type="PRINTS" id="PR01251">
    <property type="entry name" value="AMPHIPHYSIN"/>
</dbReference>
<protein>
    <recommendedName>
        <fullName evidence="3">Bridging integrator 2</fullName>
    </recommendedName>
</protein>
<dbReference type="SUPFAM" id="SSF50044">
    <property type="entry name" value="SH3-domain"/>
    <property type="match status" value="1"/>
</dbReference>
<evidence type="ECO:0000256" key="2">
    <source>
        <dbReference type="ARBA" id="ARBA00022490"/>
    </source>
</evidence>
<feature type="region of interest" description="Disordered" evidence="5">
    <location>
        <begin position="281"/>
        <end position="563"/>
    </location>
</feature>
<dbReference type="CDD" id="cd07612">
    <property type="entry name" value="BAR_Bin2"/>
    <property type="match status" value="1"/>
</dbReference>
<feature type="coiled-coil region" evidence="4">
    <location>
        <begin position="148"/>
        <end position="189"/>
    </location>
</feature>
<feature type="region of interest" description="Disordered" evidence="5">
    <location>
        <begin position="590"/>
        <end position="658"/>
    </location>
</feature>
<dbReference type="Gene3D" id="1.20.1270.60">
    <property type="entry name" value="Arfaptin homology (AH) domain/BAR domain"/>
    <property type="match status" value="1"/>
</dbReference>
<organism evidence="7 8">
    <name type="scientific">Alligator mississippiensis</name>
    <name type="common">American alligator</name>
    <dbReference type="NCBI Taxonomy" id="8496"/>
    <lineage>
        <taxon>Eukaryota</taxon>
        <taxon>Metazoa</taxon>
        <taxon>Chordata</taxon>
        <taxon>Craniata</taxon>
        <taxon>Vertebrata</taxon>
        <taxon>Euteleostomi</taxon>
        <taxon>Archelosauria</taxon>
        <taxon>Archosauria</taxon>
        <taxon>Crocodylia</taxon>
        <taxon>Alligatoridae</taxon>
        <taxon>Alligatorinae</taxon>
        <taxon>Alligator</taxon>
    </lineage>
</organism>
<feature type="compositionally biased region" description="Low complexity" evidence="5">
    <location>
        <begin position="362"/>
        <end position="372"/>
    </location>
</feature>
<dbReference type="InterPro" id="IPR004148">
    <property type="entry name" value="BAR_dom"/>
</dbReference>
<dbReference type="GO" id="GO:0005543">
    <property type="term" value="F:phospholipid binding"/>
    <property type="evidence" value="ECO:0007669"/>
    <property type="project" value="TreeGrafter"/>
</dbReference>
<evidence type="ECO:0000256" key="4">
    <source>
        <dbReference type="SAM" id="Coils"/>
    </source>
</evidence>
<dbReference type="FunFam" id="1.20.1270.60:FF:000167">
    <property type="entry name" value="Bridging integrator 2"/>
    <property type="match status" value="1"/>
</dbReference>
<proteinExistence type="predicted"/>
<dbReference type="GO" id="GO:0097320">
    <property type="term" value="P:plasma membrane tubulation"/>
    <property type="evidence" value="ECO:0007669"/>
    <property type="project" value="TreeGrafter"/>
</dbReference>
<feature type="compositionally biased region" description="Polar residues" evidence="5">
    <location>
        <begin position="530"/>
        <end position="555"/>
    </location>
</feature>
<dbReference type="InterPro" id="IPR027267">
    <property type="entry name" value="AH/BAR_dom_sf"/>
</dbReference>
<evidence type="ECO:0000313" key="7">
    <source>
        <dbReference type="EMBL" id="KYO17257.1"/>
    </source>
</evidence>
<name>A0A151LYB8_ALLMI</name>
<dbReference type="STRING" id="8496.A0A151LYB8"/>
<dbReference type="InterPro" id="IPR046984">
    <property type="entry name" value="BAR_Bin2"/>
</dbReference>
<gene>
    <name evidence="7" type="primary">BIN2</name>
    <name evidence="7" type="ORF">Y1Q_0017703</name>
</gene>
<evidence type="ECO:0000259" key="6">
    <source>
        <dbReference type="PROSITE" id="PS51021"/>
    </source>
</evidence>
<dbReference type="InterPro" id="IPR036028">
    <property type="entry name" value="SH3-like_dom_sf"/>
</dbReference>
<sequence length="852" mass="91908">MAEGKTGGAGLFAKQVQKRFSRAQEKVLQKLGKTVETKDEQFEQSAYNFQLQQNEGNKLYKDLKTFLNAVKVMHESSKKVAETLQEIYSVDWDGHEDLKAIAESNNLLWEDYEEKLADQAVRLIENYLAQFSEIKERIAKRGRKMVDYDSARHHLEALQNAKKKDEAKIAKAEEEFNKAQTVFEDLNKELREELPVLYSSRIACYVTIFQNISNLRDIFYKEMSKLNHDLYDVMGKLEKQHSSKVFIIKGVSSNRRSLVISSPVSPPVSFMSLGNTVDGIPKTPLGGLSGDKRESTSSVGSEVQAEMPLSPPAELSHSKRESTSAAEVESVSSSGSEVQAEIHQGTAEDGGNEEESTLAANVEVVSSSSSKVQAEIPLSSPTVPSCKQRESTSAEEVEAVSSSTSNEVQAELPLSSPTGPLHNQQESTSADVEAVSSSSSEGQAEIPLSSPSVPSCNQRESTSATELEAVSSSSTEVQVEIPLSPPAVPPRNQRESTSATKLEAVSSSSSEVQAEIPLSPPAVPPRNQRESTSAPELEPTSSGASKTQDENQTTDKATRAPERLLQEVKDLAAAMAATILSEAVAEVVGKAGKPPPADVAPALESPEPSTCELEGIDECLALQDSNETSSPQDPLASELRKEPEHWEDAQHQVTNEALGQPVNWTAFGKGSVCLENAVNAPSEDTPPPSTGDSRPLKAEGPADDSQPWQMSDTKREACPPSREVEACSSSEGTDEKLNVSSQVVLAFAPDGETSSDGSELPSGFLFKAQAIQAHTSGDENHLQFGEGEIILVVSDSQAQEKGWLMGVKESDWNKNPGQSQTPSNQRLWERGENPACCFVLRGVFCSVGGSSA</sequence>
<dbReference type="Gene3D" id="2.30.30.40">
    <property type="entry name" value="SH3 Domains"/>
    <property type="match status" value="1"/>
</dbReference>
<dbReference type="GO" id="GO:0006911">
    <property type="term" value="P:phagocytosis, engulfment"/>
    <property type="evidence" value="ECO:0007669"/>
    <property type="project" value="TreeGrafter"/>
</dbReference>
<dbReference type="Pfam" id="PF03114">
    <property type="entry name" value="BAR"/>
    <property type="match status" value="1"/>
</dbReference>